<dbReference type="AlphaFoldDB" id="A0A0A6S4E6"/>
<protein>
    <submittedName>
        <fullName evidence="1">Uncharacterized protein</fullName>
    </submittedName>
</protein>
<gene>
    <name evidence="1" type="ORF">PN36_21005</name>
</gene>
<sequence length="72" mass="8684">MQAFEFEINAKRNLIEIPPQYKKIYSKHMKVILLVSEKLITKKQQYDFSDVVGKLEWQGDAVQEQRNIRDEW</sequence>
<dbReference type="EMBL" id="JSZA02000093">
    <property type="protein sequence ID" value="KHD07234.1"/>
    <property type="molecule type" value="Genomic_DNA"/>
</dbReference>
<evidence type="ECO:0000313" key="1">
    <source>
        <dbReference type="EMBL" id="KHD07234.1"/>
    </source>
</evidence>
<dbReference type="Proteomes" id="UP000030428">
    <property type="component" value="Unassembled WGS sequence"/>
</dbReference>
<name>A0A0A6S4E6_9GAMM</name>
<evidence type="ECO:0000313" key="2">
    <source>
        <dbReference type="Proteomes" id="UP000030428"/>
    </source>
</evidence>
<keyword evidence="2" id="KW-1185">Reference proteome</keyword>
<organism evidence="1 2">
    <name type="scientific">Candidatus Thiomargarita nelsonii</name>
    <dbReference type="NCBI Taxonomy" id="1003181"/>
    <lineage>
        <taxon>Bacteria</taxon>
        <taxon>Pseudomonadati</taxon>
        <taxon>Pseudomonadota</taxon>
        <taxon>Gammaproteobacteria</taxon>
        <taxon>Thiotrichales</taxon>
        <taxon>Thiotrichaceae</taxon>
        <taxon>Thiomargarita</taxon>
    </lineage>
</organism>
<comment type="caution">
    <text evidence="1">The sequence shown here is derived from an EMBL/GenBank/DDBJ whole genome shotgun (WGS) entry which is preliminary data.</text>
</comment>
<accession>A0A0A6S4E6</accession>
<proteinExistence type="predicted"/>
<reference evidence="1 2" key="1">
    <citation type="journal article" date="2016" name="Front. Microbiol.">
        <title>Single-Cell (Meta-)Genomics of a Dimorphic Candidatus Thiomargarita nelsonii Reveals Genomic Plasticity.</title>
        <authorList>
            <person name="Flood B.E."/>
            <person name="Fliss P."/>
            <person name="Jones D.S."/>
            <person name="Dick G.J."/>
            <person name="Jain S."/>
            <person name="Kaster A.K."/>
            <person name="Winkel M."/>
            <person name="Mussmann M."/>
            <person name="Bailey J."/>
        </authorList>
    </citation>
    <scope>NUCLEOTIDE SEQUENCE [LARGE SCALE GENOMIC DNA]</scope>
    <source>
        <strain evidence="1">Hydrate Ridge</strain>
    </source>
</reference>